<reference evidence="7" key="2">
    <citation type="submission" date="2025-08" db="UniProtKB">
        <authorList>
            <consortium name="RefSeq"/>
        </authorList>
    </citation>
    <scope>IDENTIFICATION</scope>
    <source>
        <tissue evidence="7">Seedling</tissue>
    </source>
</reference>
<dbReference type="GO" id="GO:0006952">
    <property type="term" value="P:defense response"/>
    <property type="evidence" value="ECO:0007669"/>
    <property type="project" value="UniProtKB-KW"/>
</dbReference>
<gene>
    <name evidence="7" type="primary">LOC107429795</name>
</gene>
<evidence type="ECO:0000259" key="5">
    <source>
        <dbReference type="SMART" id="SM00382"/>
    </source>
</evidence>
<sequence length="386" mass="44747">MEILALLALSFGIHYFDLPAKVEKVRDIWRFIGEFPEWLNYHKQLEEKGKTLKRKVETLCSLEDDINTEVESALRQPGKKRKREVENWLWDVQRKKNDVVSIEQRIGERRFFSFPLLDKRVEKYIQDIDELCERCNFSDGLLLDTHIKRREPFPTAMLEGHTSRTIIESIWQWLVSDEVSRIGIHGVEGVGKTAILTRIHNLILEHFPTFEHAYWVTVSQNTNIHDLQDTIAKEIGLYPLNEEDTRKRAAKLYNALKRSKKSVLILDDISTPLKPENIGIPSDVNACKLIMTSRSLKACRMMDCQETIEVKPLSDEEAVNLFKEIVRLRKVLAPEMEKIAKLIVRECEGLPGFVLEAARRLKGVDDINEWMDALSEVSELKKGLID</sequence>
<dbReference type="PANTHER" id="PTHR33463:SF187">
    <property type="entry name" value="AND NB-ARC DOMAIN DISEASE RESISTANCE PROTEIN, PUTATIVE-RELATED"/>
    <property type="match status" value="1"/>
</dbReference>
<evidence type="ECO:0000256" key="1">
    <source>
        <dbReference type="ARBA" id="ARBA00022741"/>
    </source>
</evidence>
<dbReference type="PANTHER" id="PTHR33463">
    <property type="entry name" value="NB-ARC DOMAIN-CONTAINING PROTEIN-RELATED"/>
    <property type="match status" value="1"/>
</dbReference>
<organism evidence="6 7">
    <name type="scientific">Ziziphus jujuba</name>
    <name type="common">Chinese jujube</name>
    <name type="synonym">Ziziphus sativa</name>
    <dbReference type="NCBI Taxonomy" id="326968"/>
    <lineage>
        <taxon>Eukaryota</taxon>
        <taxon>Viridiplantae</taxon>
        <taxon>Streptophyta</taxon>
        <taxon>Embryophyta</taxon>
        <taxon>Tracheophyta</taxon>
        <taxon>Spermatophyta</taxon>
        <taxon>Magnoliopsida</taxon>
        <taxon>eudicotyledons</taxon>
        <taxon>Gunneridae</taxon>
        <taxon>Pentapetalae</taxon>
        <taxon>rosids</taxon>
        <taxon>fabids</taxon>
        <taxon>Rosales</taxon>
        <taxon>Rhamnaceae</taxon>
        <taxon>Paliureae</taxon>
        <taxon>Ziziphus</taxon>
    </lineage>
</organism>
<dbReference type="InterPro" id="IPR050905">
    <property type="entry name" value="Plant_NBS-LRR"/>
</dbReference>
<keyword evidence="4" id="KW-0732">Signal</keyword>
<keyword evidence="3" id="KW-0067">ATP-binding</keyword>
<dbReference type="SUPFAM" id="SSF52540">
    <property type="entry name" value="P-loop containing nucleoside triphosphate hydrolases"/>
    <property type="match status" value="1"/>
</dbReference>
<dbReference type="GO" id="GO:0043531">
    <property type="term" value="F:ADP binding"/>
    <property type="evidence" value="ECO:0007669"/>
    <property type="project" value="InterPro"/>
</dbReference>
<reference evidence="6" key="1">
    <citation type="submission" date="2025-05" db="UniProtKB">
        <authorList>
            <consortium name="RefSeq"/>
        </authorList>
    </citation>
    <scope>NUCLEOTIDE SEQUENCE [LARGE SCALE GENOMIC DNA]</scope>
</reference>
<accession>A0A6P4AJF6</accession>
<keyword evidence="2" id="KW-0611">Plant defense</keyword>
<evidence type="ECO:0000313" key="7">
    <source>
        <dbReference type="RefSeq" id="XP_015896033.3"/>
    </source>
</evidence>
<dbReference type="GO" id="GO:0005524">
    <property type="term" value="F:ATP binding"/>
    <property type="evidence" value="ECO:0007669"/>
    <property type="project" value="UniProtKB-KW"/>
</dbReference>
<dbReference type="SMART" id="SM00382">
    <property type="entry name" value="AAA"/>
    <property type="match status" value="1"/>
</dbReference>
<dbReference type="InterPro" id="IPR003593">
    <property type="entry name" value="AAA+_ATPase"/>
</dbReference>
<feature type="signal peptide" evidence="4">
    <location>
        <begin position="1"/>
        <end position="15"/>
    </location>
</feature>
<dbReference type="FunFam" id="3.40.50.300:FF:001091">
    <property type="entry name" value="Probable disease resistance protein At1g61300"/>
    <property type="match status" value="1"/>
</dbReference>
<dbReference type="Gene3D" id="3.40.50.300">
    <property type="entry name" value="P-loop containing nucleotide triphosphate hydrolases"/>
    <property type="match status" value="1"/>
</dbReference>
<dbReference type="Gene3D" id="1.10.8.430">
    <property type="entry name" value="Helical domain of apoptotic protease-activating factors"/>
    <property type="match status" value="1"/>
</dbReference>
<dbReference type="InterPro" id="IPR042197">
    <property type="entry name" value="Apaf_helical"/>
</dbReference>
<dbReference type="KEGG" id="zju:107429795"/>
<evidence type="ECO:0000256" key="2">
    <source>
        <dbReference type="ARBA" id="ARBA00022821"/>
    </source>
</evidence>
<dbReference type="Pfam" id="PF00931">
    <property type="entry name" value="NB-ARC"/>
    <property type="match status" value="1"/>
</dbReference>
<evidence type="ECO:0000256" key="3">
    <source>
        <dbReference type="ARBA" id="ARBA00022840"/>
    </source>
</evidence>
<protein>
    <submittedName>
        <fullName evidence="7">Disease resistance protein At3g15700</fullName>
    </submittedName>
</protein>
<dbReference type="RefSeq" id="XP_015896033.3">
    <property type="nucleotide sequence ID" value="XM_016040547.4"/>
</dbReference>
<dbReference type="AlphaFoldDB" id="A0A6P4AJF6"/>
<dbReference type="InterPro" id="IPR002182">
    <property type="entry name" value="NB-ARC"/>
</dbReference>
<dbReference type="PRINTS" id="PR00364">
    <property type="entry name" value="DISEASERSIST"/>
</dbReference>
<keyword evidence="1" id="KW-0547">Nucleotide-binding</keyword>
<evidence type="ECO:0000256" key="4">
    <source>
        <dbReference type="SAM" id="SignalP"/>
    </source>
</evidence>
<evidence type="ECO:0000313" key="6">
    <source>
        <dbReference type="Proteomes" id="UP001652623"/>
    </source>
</evidence>
<name>A0A6P4AJF6_ZIZJJ</name>
<dbReference type="GeneID" id="107429795"/>
<proteinExistence type="predicted"/>
<feature type="domain" description="AAA+ ATPase" evidence="5">
    <location>
        <begin position="178"/>
        <end position="332"/>
    </location>
</feature>
<dbReference type="InParanoid" id="A0A6P4AJF6"/>
<dbReference type="Proteomes" id="UP001652623">
    <property type="component" value="Chromosome 1"/>
</dbReference>
<dbReference type="InterPro" id="IPR027417">
    <property type="entry name" value="P-loop_NTPase"/>
</dbReference>
<feature type="chain" id="PRO_5028040596" evidence="4">
    <location>
        <begin position="16"/>
        <end position="386"/>
    </location>
</feature>
<keyword evidence="6" id="KW-1185">Reference proteome</keyword>